<dbReference type="Gene3D" id="3.40.50.300">
    <property type="entry name" value="P-loop containing nucleotide triphosphate hydrolases"/>
    <property type="match status" value="2"/>
</dbReference>
<dbReference type="EMBL" id="JBEDUW010000005">
    <property type="protein sequence ID" value="KAK9927945.1"/>
    <property type="molecule type" value="Genomic_DNA"/>
</dbReference>
<dbReference type="Proteomes" id="UP001457282">
    <property type="component" value="Unassembled WGS sequence"/>
</dbReference>
<dbReference type="Pfam" id="PF00271">
    <property type="entry name" value="Helicase_C"/>
    <property type="match status" value="1"/>
</dbReference>
<evidence type="ECO:0000256" key="9">
    <source>
        <dbReference type="ARBA" id="ARBA00022801"/>
    </source>
</evidence>
<dbReference type="SUPFAM" id="SSF52540">
    <property type="entry name" value="P-loop containing nucleoside triphosphate hydrolases"/>
    <property type="match status" value="1"/>
</dbReference>
<dbReference type="SMART" id="SM00487">
    <property type="entry name" value="DEXDc"/>
    <property type="match status" value="1"/>
</dbReference>
<dbReference type="InterPro" id="IPR011545">
    <property type="entry name" value="DEAD/DEAH_box_helicase_dom"/>
</dbReference>
<dbReference type="InterPro" id="IPR001650">
    <property type="entry name" value="Helicase_C-like"/>
</dbReference>
<dbReference type="InterPro" id="IPR005034">
    <property type="entry name" value="Dicer_dimerisation"/>
</dbReference>
<evidence type="ECO:0000259" key="22">
    <source>
        <dbReference type="PROSITE" id="PS51192"/>
    </source>
</evidence>
<keyword evidence="11" id="KW-0067">ATP-binding</keyword>
<dbReference type="PROSITE" id="PS51192">
    <property type="entry name" value="HELICASE_ATP_BIND_1"/>
    <property type="match status" value="1"/>
</dbReference>
<sequence>MEPVSNQMNSPQQSVEPLSFARSYQLEALEAAVKRNTIVYFETGTGKTLIAIMLLRKYFYILRKPSQFISVFLVPQVVLVKQQAEAVKMHTDLKVGMYWGEMGVDLWDADMWKQQVEKYEVLVMTPAILLNNLRHSFFKLSIIKVLIFDECHHARGNHPYACIMKDFFHHLLHSGETDLPIIFGMTASPIKSKGGKLESSYWKTINELETLMNSKVYTCASESVIAEFIPNSTPKFRTYRKGDIPHALHACLTNQLENLRDKHESSLKSLDHCESTSESISKKIRKLHAAFMTCLDELGVWLASKAAWSFSRKETDHYSWEKLDVKGETIVRNFSFDAYKTFASFLPSDPKWSIAGDITQDMDEGFLTSKAACLVELLLEYRGLKDLRCIVFVERVITAVVIQALLSEFLPIHTNWKPKYIAGINSGMQSQTRKNQNEIVEEFRNGMVNIIVATSILEEGLDVQRCNLVIRFDPSTTVCSFIQSRGRARMQNSDYVLMVQSEDLITQSRLQYYLKSGEIMRKESLCHSSVPCTSLEIDFQDDCFYRVESTGATLTPGSSISLLYFYCSRLPSDGYFKPTPRWDKEACTLQLPKSCPIPYVHVEGNAKILKKIACFEACKKLHKIGALTDNLVPDIVMEEATQDLGCEPYDDEQPSYVPIELVKPCSNDTSILYHCYLIELNQNFAYDIPVHDIVLGMRGELDCDIAKMHFDLEVGKGTLTAKFIKCGELHLDSEQVLICRRFQLTIFRIIRDQIWNKLEKFLDGISSGDDLGIDYLLLPVTRLHQNPSIDWECVTSALFSCKEYSKDHVECPQPNSCAGVLHTENGRVCTCMVQSSVVYTPHNGILYCITGLLDELNGNSPLRRRDGTVLTYKKYYEIRHGINLRFDQQLLLKGRRIFQLKNYLQSRPQIEKESSHTSVQLPPELCYIIMSPISINNLYTYSFVPSIMHRLEALLTAVNLKKMLLDHCPHNVPTTKVLEAITTTKCQEKFHLESLETLGDSFLKFAATQQLFKTYQHNHEGLLSVKKEKIVSNAALCKLGCDRKLPGFIRNKSFDPKSWMIPGDYSEPNLFEEDLLSNNRIIYIRGRREIKSKSVADVVEALIGVFLSSGGELAAIHFLNWVGIRVDFVHVPYERNFQVQAEKHVNVKHIESLLNYSFRDPSLLVEALTHGSYMLPEIPGCYQRLEFLGDAVLDYVITIYFFNKYPGISPGLLTDMRSASVNNDCYALSAVKAGLHKHILQFSQELQKDINNTIGNLKTLCTESTFGWESETSFPKVLGDIIESLAGAIFEDSGYNTDVVFISIRPLLEPFITPETMRLNPASELNNYCQQMHYSMKKPFKSIQNGVASITIEVEANGVTYKHTATASDKYTAKRLACKEVLRSLKGRA</sequence>
<evidence type="ECO:0000256" key="14">
    <source>
        <dbReference type="ARBA" id="ARBA00023158"/>
    </source>
</evidence>
<evidence type="ECO:0000256" key="2">
    <source>
        <dbReference type="ARBA" id="ARBA00001946"/>
    </source>
</evidence>
<dbReference type="GO" id="GO:0003723">
    <property type="term" value="F:RNA binding"/>
    <property type="evidence" value="ECO:0007669"/>
    <property type="project" value="UniProtKB-UniRule"/>
</dbReference>
<dbReference type="Gene3D" id="3.30.160.20">
    <property type="match status" value="1"/>
</dbReference>
<keyword evidence="4" id="KW-0540">Nuclease</keyword>
<evidence type="ECO:0000259" key="24">
    <source>
        <dbReference type="PROSITE" id="PS51327"/>
    </source>
</evidence>
<evidence type="ECO:0000256" key="16">
    <source>
        <dbReference type="ARBA" id="ARBA00023242"/>
    </source>
</evidence>
<evidence type="ECO:0000313" key="25">
    <source>
        <dbReference type="EMBL" id="KAK9927945.1"/>
    </source>
</evidence>
<evidence type="ECO:0000256" key="6">
    <source>
        <dbReference type="ARBA" id="ARBA00022737"/>
    </source>
</evidence>
<comment type="cofactor">
    <cofactor evidence="2">
        <name>Mg(2+)</name>
        <dbReference type="ChEBI" id="CHEBI:18420"/>
    </cofactor>
</comment>
<evidence type="ECO:0000256" key="13">
    <source>
        <dbReference type="ARBA" id="ARBA00022884"/>
    </source>
</evidence>
<dbReference type="InterPro" id="IPR038248">
    <property type="entry name" value="Dicer_dimer_sf"/>
</dbReference>
<dbReference type="Pfam" id="PF02170">
    <property type="entry name" value="PAZ"/>
    <property type="match status" value="1"/>
</dbReference>
<keyword evidence="15" id="KW-0464">Manganese</keyword>
<gene>
    <name evidence="25" type="ORF">M0R45_025104</name>
</gene>
<evidence type="ECO:0000256" key="15">
    <source>
        <dbReference type="ARBA" id="ARBA00023211"/>
    </source>
</evidence>
<dbReference type="GO" id="GO:0005634">
    <property type="term" value="C:nucleus"/>
    <property type="evidence" value="ECO:0007669"/>
    <property type="project" value="UniProtKB-SubCell"/>
</dbReference>
<evidence type="ECO:0000256" key="5">
    <source>
        <dbReference type="ARBA" id="ARBA00022723"/>
    </source>
</evidence>
<dbReference type="CDD" id="cd00593">
    <property type="entry name" value="RIBOc"/>
    <property type="match status" value="2"/>
</dbReference>
<dbReference type="PROSITE" id="PS50137">
    <property type="entry name" value="DS_RBD"/>
    <property type="match status" value="1"/>
</dbReference>
<dbReference type="Gene3D" id="3.30.160.380">
    <property type="entry name" value="Dicer dimerisation domain"/>
    <property type="match status" value="1"/>
</dbReference>
<dbReference type="PROSITE" id="PS51327">
    <property type="entry name" value="DICER_DSRBF"/>
    <property type="match status" value="1"/>
</dbReference>
<keyword evidence="13 18" id="KW-0694">RNA-binding</keyword>
<dbReference type="PROSITE" id="PS50142">
    <property type="entry name" value="RNASE_3_2"/>
    <property type="match status" value="2"/>
</dbReference>
<evidence type="ECO:0000256" key="7">
    <source>
        <dbReference type="ARBA" id="ARBA00022741"/>
    </source>
</evidence>
<dbReference type="Gene3D" id="2.170.260.10">
    <property type="entry name" value="paz domain"/>
    <property type="match status" value="1"/>
</dbReference>
<comment type="cofactor">
    <cofactor evidence="1">
        <name>Mn(2+)</name>
        <dbReference type="ChEBI" id="CHEBI:29035"/>
    </cofactor>
</comment>
<evidence type="ECO:0000256" key="3">
    <source>
        <dbReference type="ARBA" id="ARBA00004123"/>
    </source>
</evidence>
<dbReference type="PROSITE" id="PS00517">
    <property type="entry name" value="RNASE_3_1"/>
    <property type="match status" value="1"/>
</dbReference>
<evidence type="ECO:0000256" key="17">
    <source>
        <dbReference type="ARBA" id="ARBA00035116"/>
    </source>
</evidence>
<dbReference type="InterPro" id="IPR014001">
    <property type="entry name" value="Helicase_ATP-bd"/>
</dbReference>
<reference evidence="25 26" key="1">
    <citation type="journal article" date="2023" name="G3 (Bethesda)">
        <title>A chromosome-length genome assembly and annotation of blackberry (Rubus argutus, cv. 'Hillquist').</title>
        <authorList>
            <person name="Bruna T."/>
            <person name="Aryal R."/>
            <person name="Dudchenko O."/>
            <person name="Sargent D.J."/>
            <person name="Mead D."/>
            <person name="Buti M."/>
            <person name="Cavallini A."/>
            <person name="Hytonen T."/>
            <person name="Andres J."/>
            <person name="Pham M."/>
            <person name="Weisz D."/>
            <person name="Mascagni F."/>
            <person name="Usai G."/>
            <person name="Natali L."/>
            <person name="Bassil N."/>
            <person name="Fernandez G.E."/>
            <person name="Lomsadze A."/>
            <person name="Armour M."/>
            <person name="Olukolu B."/>
            <person name="Poorten T."/>
            <person name="Britton C."/>
            <person name="Davik J."/>
            <person name="Ashrafi H."/>
            <person name="Aiden E.L."/>
            <person name="Borodovsky M."/>
            <person name="Worthington M."/>
        </authorList>
    </citation>
    <scope>NUCLEOTIDE SEQUENCE [LARGE SCALE GENOMIC DNA]</scope>
    <source>
        <strain evidence="25">PI 553951</strain>
    </source>
</reference>
<accession>A0AAW1WX94</accession>
<dbReference type="GO" id="GO:0010267">
    <property type="term" value="P:ta-siRNA processing"/>
    <property type="evidence" value="ECO:0007669"/>
    <property type="project" value="UniProtKB-ARBA"/>
</dbReference>
<dbReference type="Gene3D" id="1.10.1520.10">
    <property type="entry name" value="Ribonuclease III domain"/>
    <property type="match status" value="2"/>
</dbReference>
<dbReference type="Pfam" id="PF00636">
    <property type="entry name" value="Ribonuclease_3"/>
    <property type="match status" value="2"/>
</dbReference>
<dbReference type="SMART" id="SM00949">
    <property type="entry name" value="PAZ"/>
    <property type="match status" value="1"/>
</dbReference>
<evidence type="ECO:0000313" key="26">
    <source>
        <dbReference type="Proteomes" id="UP001457282"/>
    </source>
</evidence>
<dbReference type="Pfam" id="PF03368">
    <property type="entry name" value="Dicer_dimer"/>
    <property type="match status" value="1"/>
</dbReference>
<dbReference type="SMART" id="SM00535">
    <property type="entry name" value="RIBOc"/>
    <property type="match status" value="2"/>
</dbReference>
<evidence type="ECO:0000259" key="20">
    <source>
        <dbReference type="PROSITE" id="PS50142"/>
    </source>
</evidence>
<keyword evidence="9" id="KW-0378">Hydrolase</keyword>
<protein>
    <submittedName>
        <fullName evidence="25">Uncharacterized protein</fullName>
    </submittedName>
</protein>
<dbReference type="GO" id="GO:0046872">
    <property type="term" value="F:metal ion binding"/>
    <property type="evidence" value="ECO:0007669"/>
    <property type="project" value="UniProtKB-KW"/>
</dbReference>
<dbReference type="GO" id="GO:0004386">
    <property type="term" value="F:helicase activity"/>
    <property type="evidence" value="ECO:0007669"/>
    <property type="project" value="UniProtKB-KW"/>
</dbReference>
<dbReference type="CDD" id="cd18802">
    <property type="entry name" value="SF2_C_dicer"/>
    <property type="match status" value="1"/>
</dbReference>
<dbReference type="CDD" id="cd18034">
    <property type="entry name" value="DEXHc_dicer"/>
    <property type="match status" value="1"/>
</dbReference>
<dbReference type="InterPro" id="IPR000999">
    <property type="entry name" value="RNase_III_dom"/>
</dbReference>
<evidence type="ECO:0000256" key="12">
    <source>
        <dbReference type="ARBA" id="ARBA00022842"/>
    </source>
</evidence>
<dbReference type="InterPro" id="IPR036085">
    <property type="entry name" value="PAZ_dom_sf"/>
</dbReference>
<dbReference type="PANTHER" id="PTHR14950:SF70">
    <property type="entry name" value="ENDORIBONUCLEASE DICER HOMOLOG 2"/>
    <property type="match status" value="1"/>
</dbReference>
<dbReference type="FunFam" id="3.30.160.380:FF:000001">
    <property type="entry name" value="Endoribonuclease dicer-like 1"/>
    <property type="match status" value="1"/>
</dbReference>
<keyword evidence="5" id="KW-0479">Metal-binding</keyword>
<dbReference type="InterPro" id="IPR014720">
    <property type="entry name" value="dsRBD_dom"/>
</dbReference>
<keyword evidence="12" id="KW-0460">Magnesium</keyword>
<dbReference type="FunFam" id="3.40.50.300:FF:000420">
    <property type="entry name" value="Endoribonuclease dicer-like 1"/>
    <property type="match status" value="1"/>
</dbReference>
<dbReference type="PANTHER" id="PTHR14950">
    <property type="entry name" value="DICER-RELATED"/>
    <property type="match status" value="1"/>
</dbReference>
<evidence type="ECO:0000259" key="23">
    <source>
        <dbReference type="PROSITE" id="PS51194"/>
    </source>
</evidence>
<feature type="domain" description="Helicase ATP-binding" evidence="22">
    <location>
        <begin position="28"/>
        <end position="207"/>
    </location>
</feature>
<keyword evidence="26" id="KW-1185">Reference proteome</keyword>
<keyword evidence="6" id="KW-0677">Repeat</keyword>
<evidence type="ECO:0000259" key="21">
    <source>
        <dbReference type="PROSITE" id="PS50821"/>
    </source>
</evidence>
<evidence type="ECO:0000256" key="11">
    <source>
        <dbReference type="ARBA" id="ARBA00022840"/>
    </source>
</evidence>
<evidence type="ECO:0000256" key="18">
    <source>
        <dbReference type="PROSITE-ProRule" id="PRU00657"/>
    </source>
</evidence>
<dbReference type="FunFam" id="1.10.1520.10:FF:000004">
    <property type="entry name" value="Endoribonuclease dicer-like 1"/>
    <property type="match status" value="1"/>
</dbReference>
<evidence type="ECO:0000256" key="10">
    <source>
        <dbReference type="ARBA" id="ARBA00022806"/>
    </source>
</evidence>
<evidence type="ECO:0000256" key="1">
    <source>
        <dbReference type="ARBA" id="ARBA00001936"/>
    </source>
</evidence>
<feature type="domain" description="RNase III" evidence="20">
    <location>
        <begin position="979"/>
        <end position="1111"/>
    </location>
</feature>
<dbReference type="FunFam" id="3.40.50.300:FF:000705">
    <property type="entry name" value="Endoribonuclease dicer-like protein"/>
    <property type="match status" value="1"/>
</dbReference>
<keyword evidence="16" id="KW-0539">Nucleus</keyword>
<dbReference type="GO" id="GO:0005524">
    <property type="term" value="F:ATP binding"/>
    <property type="evidence" value="ECO:0007669"/>
    <property type="project" value="UniProtKB-KW"/>
</dbReference>
<comment type="similarity">
    <text evidence="17 18">Belongs to the helicase family. Dicer subfamily.</text>
</comment>
<dbReference type="Pfam" id="PF00270">
    <property type="entry name" value="DEAD"/>
    <property type="match status" value="1"/>
</dbReference>
<dbReference type="InterPro" id="IPR027417">
    <property type="entry name" value="P-loop_NTPase"/>
</dbReference>
<dbReference type="InterPro" id="IPR003100">
    <property type="entry name" value="PAZ_dom"/>
</dbReference>
<feature type="domain" description="PAZ" evidence="21">
    <location>
        <begin position="800"/>
        <end position="930"/>
    </location>
</feature>
<dbReference type="SUPFAM" id="SSF69065">
    <property type="entry name" value="RNase III domain-like"/>
    <property type="match status" value="2"/>
</dbReference>
<organism evidence="25 26">
    <name type="scientific">Rubus argutus</name>
    <name type="common">Southern blackberry</name>
    <dbReference type="NCBI Taxonomy" id="59490"/>
    <lineage>
        <taxon>Eukaryota</taxon>
        <taxon>Viridiplantae</taxon>
        <taxon>Streptophyta</taxon>
        <taxon>Embryophyta</taxon>
        <taxon>Tracheophyta</taxon>
        <taxon>Spermatophyta</taxon>
        <taxon>Magnoliopsida</taxon>
        <taxon>eudicotyledons</taxon>
        <taxon>Gunneridae</taxon>
        <taxon>Pentapetalae</taxon>
        <taxon>rosids</taxon>
        <taxon>fabids</taxon>
        <taxon>Rosales</taxon>
        <taxon>Rosaceae</taxon>
        <taxon>Rosoideae</taxon>
        <taxon>Rosoideae incertae sedis</taxon>
        <taxon>Rubus</taxon>
    </lineage>
</organism>
<dbReference type="GO" id="GO:0005737">
    <property type="term" value="C:cytoplasm"/>
    <property type="evidence" value="ECO:0007669"/>
    <property type="project" value="TreeGrafter"/>
</dbReference>
<feature type="domain" description="RNase III" evidence="20">
    <location>
        <begin position="1147"/>
        <end position="1294"/>
    </location>
</feature>
<dbReference type="PROSITE" id="PS51194">
    <property type="entry name" value="HELICASE_CTER"/>
    <property type="match status" value="1"/>
</dbReference>
<dbReference type="InterPro" id="IPR036389">
    <property type="entry name" value="RNase_III_sf"/>
</dbReference>
<evidence type="ECO:0000259" key="19">
    <source>
        <dbReference type="PROSITE" id="PS50137"/>
    </source>
</evidence>
<comment type="caution">
    <text evidence="25">The sequence shown here is derived from an EMBL/GenBank/DDBJ whole genome shotgun (WGS) entry which is preliminary data.</text>
</comment>
<feature type="domain" description="Dicer dsRNA-binding fold" evidence="24">
    <location>
        <begin position="559"/>
        <end position="641"/>
    </location>
</feature>
<evidence type="ECO:0000256" key="4">
    <source>
        <dbReference type="ARBA" id="ARBA00022722"/>
    </source>
</evidence>
<feature type="domain" description="DRBM" evidence="19">
    <location>
        <begin position="1320"/>
        <end position="1387"/>
    </location>
</feature>
<keyword evidence="7" id="KW-0547">Nucleotide-binding</keyword>
<dbReference type="GO" id="GO:0004525">
    <property type="term" value="F:ribonuclease III activity"/>
    <property type="evidence" value="ECO:0007669"/>
    <property type="project" value="InterPro"/>
</dbReference>
<keyword evidence="8" id="KW-0255">Endonuclease</keyword>
<dbReference type="SMART" id="SM00490">
    <property type="entry name" value="HELICc"/>
    <property type="match status" value="1"/>
</dbReference>
<comment type="subcellular location">
    <subcellularLocation>
        <location evidence="3">Nucleus</location>
    </subcellularLocation>
</comment>
<name>A0AAW1WX94_RUBAR</name>
<dbReference type="SUPFAM" id="SSF54768">
    <property type="entry name" value="dsRNA-binding domain-like"/>
    <property type="match status" value="1"/>
</dbReference>
<dbReference type="PROSITE" id="PS50821">
    <property type="entry name" value="PAZ"/>
    <property type="match status" value="1"/>
</dbReference>
<proteinExistence type="inferred from homology"/>
<keyword evidence="14" id="KW-0943">RNA-mediated gene silencing</keyword>
<feature type="domain" description="Helicase C-terminal" evidence="23">
    <location>
        <begin position="373"/>
        <end position="538"/>
    </location>
</feature>
<evidence type="ECO:0000256" key="8">
    <source>
        <dbReference type="ARBA" id="ARBA00022759"/>
    </source>
</evidence>
<keyword evidence="10" id="KW-0347">Helicase</keyword>
<dbReference type="SUPFAM" id="SSF101690">
    <property type="entry name" value="PAZ domain"/>
    <property type="match status" value="1"/>
</dbReference>